<evidence type="ECO:0000256" key="1">
    <source>
        <dbReference type="SAM" id="Coils"/>
    </source>
</evidence>
<dbReference type="GeneID" id="26841107"/>
<keyword evidence="1" id="KW-0175">Coiled coil</keyword>
<dbReference type="GO" id="GO:0051256">
    <property type="term" value="P:mitotic spindle midzone assembly"/>
    <property type="evidence" value="ECO:0007669"/>
    <property type="project" value="TreeGrafter"/>
</dbReference>
<name>A0A0V1PV76_9ASCO</name>
<gene>
    <name evidence="3" type="ORF">AC631_04098</name>
</gene>
<accession>A0A0V1PV76</accession>
<feature type="compositionally biased region" description="Polar residues" evidence="2">
    <location>
        <begin position="715"/>
        <end position="769"/>
    </location>
</feature>
<dbReference type="OrthoDB" id="642895at2759"/>
<sequence length="999" mass="115485">MNESMIDLNEELPIQTPSKPVSRMPSKVHDKNIQGNVEEMMDCESTLAADSQDAERNADDTAMTLKDRHLDIIAMNVNNTIQELNKIYSQIGYSTTEISIKKSEIFTVIEDTISNFTSSLQREKNNIENECEWLRQQIRIILAMVNDNNGEKSLSLIERGIVFSNRAMYEQGYKDDILAKLANIQNRKQNFYANSPFNITSTGIPQTDFSFESQYEYMLNNIPELSLLQLKNKLNSTFLEVLKIFIKCFKRLNDQTIIYLDLHDAIGEFYSPDAKVMVLKTLPTREEAEQHKALIEQFESTIKYLKLSKKDSKVEPIMNLKSKNNDEFAVIISSPRKTDAKTNNTAQNTVNSHTENTESNTENPMNQLRDLNYKIVRVIRSLKFTKITNEFLSSIQTEIEHCEIEFNNRKNQMKQIINKCFEHITILNLNEEQIINIQKKCDITNGKNGSTGSDGYFDIETLKFIQTNPKEFGLNDNHLNFVGKFGDVLQKIRDAKQMKWDYYLTSCQSLWAKLGESNDYISNFLNANSSLTDISLMNFKMELNRLYMRRSEFIENFIIDSRMEIEELWNKMHFADDQRKFFKHYNYDVHDDDLDKETVLNEHEEELTRLKKEYESKENILKMYTQLNDLIKDQNFLKDSSKDSSRLLSKNSCKILLNEEKIRKKIIKNMPKLIESLKADVIKYNHEQLNCGNKPFTINGEDFFEKLLIIETEQMNQGTNRSSRNKFRNNMSESPKKTNNYTRSSPLKPTGRSPTIQTKGGQATSSMNRTKGPATYARKSPLKVSPLRNQQAIKKSINKHTKLIPPRSFGTIQQNSKFAHAINMSLSSHSDSTSVSSLESPIRAASRTNSNMTKFMDAHLQPLNSPLTFNNDETTRIFHDNDDITNHSNISKLSPLRFNTSFNIDNAINNRSERADFTPTQKYGFIDSSYIDDRENKDIKMNKYALSPIKVIAIDEEDKENEDVNAKTSKNMTCDSSTIIGDDYQAWRDERIRQLNSLA</sequence>
<evidence type="ECO:0000256" key="2">
    <source>
        <dbReference type="SAM" id="MobiDB-lite"/>
    </source>
</evidence>
<dbReference type="InterPro" id="IPR007145">
    <property type="entry name" value="MAP65_Ase1_PRC1"/>
</dbReference>
<dbReference type="GO" id="GO:1990023">
    <property type="term" value="C:mitotic spindle midzone"/>
    <property type="evidence" value="ECO:0007669"/>
    <property type="project" value="TreeGrafter"/>
</dbReference>
<reference evidence="3 4" key="1">
    <citation type="submission" date="2015-11" db="EMBL/GenBank/DDBJ databases">
        <title>The genome of Debaryomyces fabryi.</title>
        <authorList>
            <person name="Tafer H."/>
            <person name="Lopandic K."/>
        </authorList>
    </citation>
    <scope>NUCLEOTIDE SEQUENCE [LARGE SCALE GENOMIC DNA]</scope>
    <source>
        <strain evidence="3 4">CBS 789</strain>
    </source>
</reference>
<evidence type="ECO:0000313" key="4">
    <source>
        <dbReference type="Proteomes" id="UP000054251"/>
    </source>
</evidence>
<dbReference type="AlphaFoldDB" id="A0A0V1PV76"/>
<dbReference type="RefSeq" id="XP_015466241.1">
    <property type="nucleotide sequence ID" value="XM_015612927.1"/>
</dbReference>
<feature type="region of interest" description="Disordered" evidence="2">
    <location>
        <begin position="715"/>
        <end position="778"/>
    </location>
</feature>
<dbReference type="GO" id="GO:0008017">
    <property type="term" value="F:microtubule binding"/>
    <property type="evidence" value="ECO:0007669"/>
    <property type="project" value="InterPro"/>
</dbReference>
<dbReference type="Pfam" id="PF03999">
    <property type="entry name" value="MAP65_ASE1"/>
    <property type="match status" value="1"/>
</dbReference>
<comment type="caution">
    <text evidence="3">The sequence shown here is derived from an EMBL/GenBank/DDBJ whole genome shotgun (WGS) entry which is preliminary data.</text>
</comment>
<dbReference type="PANTHER" id="PTHR19321:SF41">
    <property type="entry name" value="FASCETTO-RELATED"/>
    <property type="match status" value="1"/>
</dbReference>
<proteinExistence type="predicted"/>
<feature type="coiled-coil region" evidence="1">
    <location>
        <begin position="600"/>
        <end position="627"/>
    </location>
</feature>
<protein>
    <recommendedName>
        <fullName evidence="5">Anaphase spindle elongation protein</fullName>
    </recommendedName>
</protein>
<dbReference type="Proteomes" id="UP000054251">
    <property type="component" value="Unassembled WGS sequence"/>
</dbReference>
<evidence type="ECO:0000313" key="3">
    <source>
        <dbReference type="EMBL" id="KSA00139.1"/>
    </source>
</evidence>
<dbReference type="GO" id="GO:0005737">
    <property type="term" value="C:cytoplasm"/>
    <property type="evidence" value="ECO:0007669"/>
    <property type="project" value="TreeGrafter"/>
</dbReference>
<dbReference type="PANTHER" id="PTHR19321">
    <property type="entry name" value="PROTEIN REGULATOR OF CYTOKINESIS 1 PRC1-RELATED"/>
    <property type="match status" value="1"/>
</dbReference>
<feature type="region of interest" description="Disordered" evidence="2">
    <location>
        <begin position="339"/>
        <end position="364"/>
    </location>
</feature>
<dbReference type="Gene3D" id="1.20.58.1520">
    <property type="match status" value="1"/>
</dbReference>
<evidence type="ECO:0008006" key="5">
    <source>
        <dbReference type="Google" id="ProtNLM"/>
    </source>
</evidence>
<dbReference type="EMBL" id="LMYN01000101">
    <property type="protein sequence ID" value="KSA00139.1"/>
    <property type="molecule type" value="Genomic_DNA"/>
</dbReference>
<keyword evidence="4" id="KW-1185">Reference proteome</keyword>
<feature type="compositionally biased region" description="Polar residues" evidence="2">
    <location>
        <begin position="341"/>
        <end position="364"/>
    </location>
</feature>
<organism evidence="3 4">
    <name type="scientific">Debaryomyces fabryi</name>
    <dbReference type="NCBI Taxonomy" id="58627"/>
    <lineage>
        <taxon>Eukaryota</taxon>
        <taxon>Fungi</taxon>
        <taxon>Dikarya</taxon>
        <taxon>Ascomycota</taxon>
        <taxon>Saccharomycotina</taxon>
        <taxon>Pichiomycetes</taxon>
        <taxon>Debaryomycetaceae</taxon>
        <taxon>Debaryomyces</taxon>
    </lineage>
</organism>